<name>A0ABV7PIJ4_9BURK</name>
<gene>
    <name evidence="7" type="ORF">ACFOPH_08430</name>
</gene>
<evidence type="ECO:0000256" key="2">
    <source>
        <dbReference type="ARBA" id="ARBA00029447"/>
    </source>
</evidence>
<feature type="domain" description="Methyl-accepting transducer" evidence="5">
    <location>
        <begin position="271"/>
        <end position="500"/>
    </location>
</feature>
<sequence length="572" mass="60951">MLARLKIGPKLLLAPAVVLVLLVLLSSGAWYAMVRQNDSLEVIVHQRAVQMRAASDLVVAAQRGHAQVYQLQTWIAGSFPKKRLEPLIREIHRQHAVTERGLARVVGMTQAGSAERRYVEQAREAYRAYTAAVRDVLEIVRDDQSIGANAMSKADSAFAVVAQRLTELSELEQALSRAASDSAAADFRIMTWAMPCVILLAVAVSLRITMAVRRALLLEIRGIGAAAVDLASGDLTVKERVYGNDEIADTSRALDASIRNLNFTLRTILESARSIGSASRDIALGNLNLTTRAVFRASSLEHTASSMQELAATVNQTADSAQAANRLAASASSVAQEGENVVDRLVTTMESVKGSARRVDDIVGQIDAIANETGTLALNAALEAARAGEGGRDFALVASDVRSLALRAGAAAREIRELMAQSVAEIEGGTAWAAQAGNSMATIAMSVQQVGDIVSRISSASAEQASGLNEVSEAIVQMDQVTQRNSTLVEEAADAARTLQMQALTLSRAVAAFRLDEAVTAQAPPPAPGKHEKQSAVCNWSRLVTEAAVQAPGGVERRKHARPHLHLASRRD</sequence>
<dbReference type="SMART" id="SM00304">
    <property type="entry name" value="HAMP"/>
    <property type="match status" value="2"/>
</dbReference>
<evidence type="ECO:0000256" key="3">
    <source>
        <dbReference type="PROSITE-ProRule" id="PRU00284"/>
    </source>
</evidence>
<dbReference type="PANTHER" id="PTHR43531:SF14">
    <property type="entry name" value="METHYL-ACCEPTING CHEMOTAXIS PROTEIN I-RELATED"/>
    <property type="match status" value="1"/>
</dbReference>
<dbReference type="InterPro" id="IPR051310">
    <property type="entry name" value="MCP_chemotaxis"/>
</dbReference>
<dbReference type="Pfam" id="PF00015">
    <property type="entry name" value="MCPsignal"/>
    <property type="match status" value="1"/>
</dbReference>
<proteinExistence type="inferred from homology"/>
<dbReference type="Pfam" id="PF00672">
    <property type="entry name" value="HAMP"/>
    <property type="match status" value="1"/>
</dbReference>
<organism evidence="7 8">
    <name type="scientific">Massilia haematophila</name>
    <dbReference type="NCBI Taxonomy" id="457923"/>
    <lineage>
        <taxon>Bacteria</taxon>
        <taxon>Pseudomonadati</taxon>
        <taxon>Pseudomonadota</taxon>
        <taxon>Betaproteobacteria</taxon>
        <taxon>Burkholderiales</taxon>
        <taxon>Oxalobacteraceae</taxon>
        <taxon>Telluria group</taxon>
        <taxon>Massilia</taxon>
    </lineage>
</organism>
<dbReference type="EMBL" id="JBHRVV010000001">
    <property type="protein sequence ID" value="MFC3458271.1"/>
    <property type="molecule type" value="Genomic_DNA"/>
</dbReference>
<dbReference type="PROSITE" id="PS50885">
    <property type="entry name" value="HAMP"/>
    <property type="match status" value="1"/>
</dbReference>
<evidence type="ECO:0000256" key="1">
    <source>
        <dbReference type="ARBA" id="ARBA00022481"/>
    </source>
</evidence>
<accession>A0ABV7PIJ4</accession>
<dbReference type="SUPFAM" id="SSF58104">
    <property type="entry name" value="Methyl-accepting chemotaxis protein (MCP) signaling domain"/>
    <property type="match status" value="1"/>
</dbReference>
<evidence type="ECO:0000259" key="6">
    <source>
        <dbReference type="PROSITE" id="PS50885"/>
    </source>
</evidence>
<keyword evidence="3" id="KW-0807">Transducer</keyword>
<dbReference type="Pfam" id="PF12729">
    <property type="entry name" value="4HB_MCP_1"/>
    <property type="match status" value="1"/>
</dbReference>
<comment type="caution">
    <text evidence="7">The sequence shown here is derived from an EMBL/GenBank/DDBJ whole genome shotgun (WGS) entry which is preliminary data.</text>
</comment>
<dbReference type="PROSITE" id="PS50111">
    <property type="entry name" value="CHEMOTAXIS_TRANSDUC_2"/>
    <property type="match status" value="1"/>
</dbReference>
<feature type="region of interest" description="Disordered" evidence="4">
    <location>
        <begin position="549"/>
        <end position="572"/>
    </location>
</feature>
<protein>
    <submittedName>
        <fullName evidence="7">Methyl-accepting chemotaxis protein</fullName>
    </submittedName>
</protein>
<evidence type="ECO:0000256" key="4">
    <source>
        <dbReference type="SAM" id="MobiDB-lite"/>
    </source>
</evidence>
<comment type="similarity">
    <text evidence="2">Belongs to the methyl-accepting chemotaxis (MCP) protein family.</text>
</comment>
<keyword evidence="1" id="KW-0488">Methylation</keyword>
<reference evidence="8" key="1">
    <citation type="journal article" date="2019" name="Int. J. Syst. Evol. Microbiol.">
        <title>The Global Catalogue of Microorganisms (GCM) 10K type strain sequencing project: providing services to taxonomists for standard genome sequencing and annotation.</title>
        <authorList>
            <consortium name="The Broad Institute Genomics Platform"/>
            <consortium name="The Broad Institute Genome Sequencing Center for Infectious Disease"/>
            <person name="Wu L."/>
            <person name="Ma J."/>
        </authorList>
    </citation>
    <scope>NUCLEOTIDE SEQUENCE [LARGE SCALE GENOMIC DNA]</scope>
    <source>
        <strain evidence="8">CCM 7480</strain>
    </source>
</reference>
<dbReference type="InterPro" id="IPR004089">
    <property type="entry name" value="MCPsignal_dom"/>
</dbReference>
<dbReference type="PANTHER" id="PTHR43531">
    <property type="entry name" value="PROTEIN ICFG"/>
    <property type="match status" value="1"/>
</dbReference>
<dbReference type="InterPro" id="IPR003660">
    <property type="entry name" value="HAMP_dom"/>
</dbReference>
<evidence type="ECO:0000313" key="7">
    <source>
        <dbReference type="EMBL" id="MFC3458271.1"/>
    </source>
</evidence>
<dbReference type="Proteomes" id="UP001595665">
    <property type="component" value="Unassembled WGS sequence"/>
</dbReference>
<dbReference type="SMART" id="SM00283">
    <property type="entry name" value="MA"/>
    <property type="match status" value="1"/>
</dbReference>
<dbReference type="Gene3D" id="1.10.287.950">
    <property type="entry name" value="Methyl-accepting chemotaxis protein"/>
    <property type="match status" value="1"/>
</dbReference>
<dbReference type="CDD" id="cd06225">
    <property type="entry name" value="HAMP"/>
    <property type="match status" value="1"/>
</dbReference>
<dbReference type="RefSeq" id="WP_379734742.1">
    <property type="nucleotide sequence ID" value="NZ_JBHRVV010000001.1"/>
</dbReference>
<evidence type="ECO:0000313" key="8">
    <source>
        <dbReference type="Proteomes" id="UP001595665"/>
    </source>
</evidence>
<feature type="compositionally biased region" description="Basic residues" evidence="4">
    <location>
        <begin position="557"/>
        <end position="572"/>
    </location>
</feature>
<feature type="domain" description="HAMP" evidence="6">
    <location>
        <begin position="214"/>
        <end position="266"/>
    </location>
</feature>
<dbReference type="InterPro" id="IPR024478">
    <property type="entry name" value="HlyB_4HB_MCP"/>
</dbReference>
<evidence type="ECO:0000259" key="5">
    <source>
        <dbReference type="PROSITE" id="PS50111"/>
    </source>
</evidence>
<keyword evidence="8" id="KW-1185">Reference proteome</keyword>